<comment type="similarity">
    <text evidence="3">Belongs to the KTI12 family.</text>
</comment>
<dbReference type="PANTHER" id="PTHR12435">
    <property type="match status" value="1"/>
</dbReference>
<comment type="caution">
    <text evidence="5">The sequence shown here is derived from an EMBL/GenBank/DDBJ whole genome shotgun (WGS) entry which is preliminary data.</text>
</comment>
<dbReference type="InterPro" id="IPR013641">
    <property type="entry name" value="KTI12/PSTK"/>
</dbReference>
<name>A0ABP0GWC8_CLALP</name>
<keyword evidence="1" id="KW-0547">Nucleotide-binding</keyword>
<evidence type="ECO:0000313" key="6">
    <source>
        <dbReference type="Proteomes" id="UP001642483"/>
    </source>
</evidence>
<protein>
    <recommendedName>
        <fullName evidence="4">Protein KTI12 homolog</fullName>
    </recommendedName>
</protein>
<dbReference type="Gene3D" id="3.40.50.300">
    <property type="entry name" value="P-loop containing nucleotide triphosphate hydrolases"/>
    <property type="match status" value="1"/>
</dbReference>
<reference evidence="5 6" key="1">
    <citation type="submission" date="2024-02" db="EMBL/GenBank/DDBJ databases">
        <authorList>
            <person name="Daric V."/>
            <person name="Darras S."/>
        </authorList>
    </citation>
    <scope>NUCLEOTIDE SEQUENCE [LARGE SCALE GENOMIC DNA]</scope>
</reference>
<dbReference type="InterPro" id="IPR027417">
    <property type="entry name" value="P-loop_NTPase"/>
</dbReference>
<evidence type="ECO:0000313" key="5">
    <source>
        <dbReference type="EMBL" id="CAK8694560.1"/>
    </source>
</evidence>
<keyword evidence="2" id="KW-0067">ATP-binding</keyword>
<accession>A0ABP0GWC8</accession>
<evidence type="ECO:0000256" key="1">
    <source>
        <dbReference type="ARBA" id="ARBA00022741"/>
    </source>
</evidence>
<keyword evidence="6" id="KW-1185">Reference proteome</keyword>
<evidence type="ECO:0000256" key="3">
    <source>
        <dbReference type="ARBA" id="ARBA00025768"/>
    </source>
</evidence>
<proteinExistence type="inferred from homology"/>
<evidence type="ECO:0000256" key="2">
    <source>
        <dbReference type="ARBA" id="ARBA00022840"/>
    </source>
</evidence>
<evidence type="ECO:0000256" key="4">
    <source>
        <dbReference type="ARBA" id="ARBA00026170"/>
    </source>
</evidence>
<dbReference type="Pfam" id="PF08433">
    <property type="entry name" value="KTI12"/>
    <property type="match status" value="1"/>
</dbReference>
<dbReference type="EMBL" id="CAWYQH010000141">
    <property type="protein sequence ID" value="CAK8694560.1"/>
    <property type="molecule type" value="Genomic_DNA"/>
</dbReference>
<organism evidence="5 6">
    <name type="scientific">Clavelina lepadiformis</name>
    <name type="common">Light-bulb sea squirt</name>
    <name type="synonym">Ascidia lepadiformis</name>
    <dbReference type="NCBI Taxonomy" id="159417"/>
    <lineage>
        <taxon>Eukaryota</taxon>
        <taxon>Metazoa</taxon>
        <taxon>Chordata</taxon>
        <taxon>Tunicata</taxon>
        <taxon>Ascidiacea</taxon>
        <taxon>Aplousobranchia</taxon>
        <taxon>Clavelinidae</taxon>
        <taxon>Clavelina</taxon>
    </lineage>
</organism>
<sequence length="139" mass="15955">MRFESPDPNNRWDSPLFTILSTEKLPLNDICQAIFQKTAQKPNMSTQNPPLMSPTFVFEVDKMLQKICGTICAAQKTTSIGETVHFPETGDAYIIKKNIYMPEMRRIRKQFLTFLRANPVSEMSQVPKTFLSFMDQSVV</sequence>
<gene>
    <name evidence="5" type="ORF">CVLEPA_LOCUS27923</name>
</gene>
<dbReference type="Proteomes" id="UP001642483">
    <property type="component" value="Unassembled WGS sequence"/>
</dbReference>